<reference evidence="2 3" key="1">
    <citation type="submission" date="2017-01" db="EMBL/GenBank/DDBJ databases">
        <title>Draft genome sequence of Diplodia seriata F98.1, a fungal species involved in grapevine trunk diseases.</title>
        <authorList>
            <person name="Robert-Siegwald G."/>
            <person name="Vallet J."/>
            <person name="Abou-Mansour E."/>
            <person name="Xu J."/>
            <person name="Rey P."/>
            <person name="Bertsch C."/>
            <person name="Rego C."/>
            <person name="Larignon P."/>
            <person name="Fontaine F."/>
            <person name="Lebrun M.-H."/>
        </authorList>
    </citation>
    <scope>NUCLEOTIDE SEQUENCE [LARGE SCALE GENOMIC DNA]</scope>
    <source>
        <strain evidence="2 3">F98.1</strain>
    </source>
</reference>
<dbReference type="AlphaFoldDB" id="A0A1S8BBB3"/>
<dbReference type="EMBL" id="MSZU01000087">
    <property type="protein sequence ID" value="OMP84765.1"/>
    <property type="molecule type" value="Genomic_DNA"/>
</dbReference>
<dbReference type="Proteomes" id="UP000190776">
    <property type="component" value="Unassembled WGS sequence"/>
</dbReference>
<protein>
    <submittedName>
        <fullName evidence="2">C-factor</fullName>
    </submittedName>
</protein>
<sequence>MPPPPSSRPWALIAPASRGIGRALARHVLSTTRAPVVATARGGEESVDAARRGILEGLGRRAREGDADVEERLTVVGMDFLDEPSIASAAATCKQRFPPDDRRQRWHLHLAFCVPGLLFPEKAPAQVDADAALLTFRTNTLGPLLAIKHFSPFLPRKSTNFGDGGGDGTDAYEGLSGEKAVWATMSARVGSIADNRLGGWYSYRASKAAVNQVTKTFDNHLRTSAGAKAMAVGLHPGTVKTGLSEEFWGGVKEGKLFSPEFASERLVEVVRGLDAERGRGRCWDWKGEEVVP</sequence>
<gene>
    <name evidence="2" type="ORF">BK809_0001868</name>
</gene>
<proteinExistence type="inferred from homology"/>
<evidence type="ECO:0000313" key="3">
    <source>
        <dbReference type="Proteomes" id="UP000190776"/>
    </source>
</evidence>
<dbReference type="PANTHER" id="PTHR43544:SF12">
    <property type="entry name" value="NAD(P)-BINDING ROSSMANN-FOLD SUPERFAMILY PROTEIN"/>
    <property type="match status" value="1"/>
</dbReference>
<dbReference type="InterPro" id="IPR051468">
    <property type="entry name" value="Fungal_SecMetab_SDRs"/>
</dbReference>
<dbReference type="Gene3D" id="3.40.50.720">
    <property type="entry name" value="NAD(P)-binding Rossmann-like Domain"/>
    <property type="match status" value="1"/>
</dbReference>
<dbReference type="InterPro" id="IPR002347">
    <property type="entry name" value="SDR_fam"/>
</dbReference>
<name>A0A1S8BBB3_9PEZI</name>
<comment type="caution">
    <text evidence="2">The sequence shown here is derived from an EMBL/GenBank/DDBJ whole genome shotgun (WGS) entry which is preliminary data.</text>
</comment>
<dbReference type="InterPro" id="IPR036291">
    <property type="entry name" value="NAD(P)-bd_dom_sf"/>
</dbReference>
<dbReference type="PRINTS" id="PR00081">
    <property type="entry name" value="GDHRDH"/>
</dbReference>
<evidence type="ECO:0000313" key="2">
    <source>
        <dbReference type="EMBL" id="OMP84765.1"/>
    </source>
</evidence>
<comment type="similarity">
    <text evidence="1">Belongs to the short-chain dehydrogenases/reductases (SDR) family.</text>
</comment>
<dbReference type="GO" id="GO:0005737">
    <property type="term" value="C:cytoplasm"/>
    <property type="evidence" value="ECO:0007669"/>
    <property type="project" value="TreeGrafter"/>
</dbReference>
<dbReference type="PANTHER" id="PTHR43544">
    <property type="entry name" value="SHORT-CHAIN DEHYDROGENASE/REDUCTASE"/>
    <property type="match status" value="1"/>
</dbReference>
<dbReference type="GO" id="GO:0016491">
    <property type="term" value="F:oxidoreductase activity"/>
    <property type="evidence" value="ECO:0007669"/>
    <property type="project" value="TreeGrafter"/>
</dbReference>
<dbReference type="SUPFAM" id="SSF51735">
    <property type="entry name" value="NAD(P)-binding Rossmann-fold domains"/>
    <property type="match status" value="1"/>
</dbReference>
<dbReference type="OrthoDB" id="5296at2759"/>
<organism evidence="2 3">
    <name type="scientific">Diplodia seriata</name>
    <dbReference type="NCBI Taxonomy" id="420778"/>
    <lineage>
        <taxon>Eukaryota</taxon>
        <taxon>Fungi</taxon>
        <taxon>Dikarya</taxon>
        <taxon>Ascomycota</taxon>
        <taxon>Pezizomycotina</taxon>
        <taxon>Dothideomycetes</taxon>
        <taxon>Dothideomycetes incertae sedis</taxon>
        <taxon>Botryosphaeriales</taxon>
        <taxon>Botryosphaeriaceae</taxon>
        <taxon>Diplodia</taxon>
    </lineage>
</organism>
<accession>A0A1S8BBB3</accession>
<evidence type="ECO:0000256" key="1">
    <source>
        <dbReference type="ARBA" id="ARBA00006484"/>
    </source>
</evidence>